<evidence type="ECO:0000313" key="8">
    <source>
        <dbReference type="EMBL" id="KAK2638739.1"/>
    </source>
</evidence>
<dbReference type="InterPro" id="IPR044974">
    <property type="entry name" value="Disease_R_plants"/>
</dbReference>
<dbReference type="Gene3D" id="1.10.8.430">
    <property type="entry name" value="Helical domain of apoptotic protease-activating factors"/>
    <property type="match status" value="1"/>
</dbReference>
<dbReference type="InterPro" id="IPR038005">
    <property type="entry name" value="RX-like_CC"/>
</dbReference>
<dbReference type="CDD" id="cd14798">
    <property type="entry name" value="RX-CC_like"/>
    <property type="match status" value="1"/>
</dbReference>
<dbReference type="Pfam" id="PF18052">
    <property type="entry name" value="Rx_N"/>
    <property type="match status" value="1"/>
</dbReference>
<dbReference type="FunFam" id="3.40.50.300:FF:001091">
    <property type="entry name" value="Probable disease resistance protein At1g61300"/>
    <property type="match status" value="1"/>
</dbReference>
<accession>A0AAD9TMC8</accession>
<dbReference type="SUPFAM" id="SSF52540">
    <property type="entry name" value="P-loop containing nucleoside triphosphate hydrolases"/>
    <property type="match status" value="1"/>
</dbReference>
<keyword evidence="3" id="KW-0611">Plant defense</keyword>
<feature type="domain" description="NB-ARC" evidence="4">
    <location>
        <begin position="167"/>
        <end position="342"/>
    </location>
</feature>
<dbReference type="GO" id="GO:0098542">
    <property type="term" value="P:defense response to other organism"/>
    <property type="evidence" value="ECO:0007669"/>
    <property type="project" value="TreeGrafter"/>
</dbReference>
<dbReference type="InterPro" id="IPR002182">
    <property type="entry name" value="NB-ARC"/>
</dbReference>
<dbReference type="FunFam" id="1.10.10.10:FF:000322">
    <property type="entry name" value="Probable disease resistance protein At1g63360"/>
    <property type="match status" value="1"/>
</dbReference>
<evidence type="ECO:0000256" key="2">
    <source>
        <dbReference type="ARBA" id="ARBA00022741"/>
    </source>
</evidence>
<dbReference type="InterPro" id="IPR032675">
    <property type="entry name" value="LRR_dom_sf"/>
</dbReference>
<keyword evidence="1" id="KW-0677">Repeat</keyword>
<dbReference type="Pfam" id="PF00931">
    <property type="entry name" value="NB-ARC"/>
    <property type="match status" value="1"/>
</dbReference>
<evidence type="ECO:0000256" key="1">
    <source>
        <dbReference type="ARBA" id="ARBA00022737"/>
    </source>
</evidence>
<evidence type="ECO:0008006" key="10">
    <source>
        <dbReference type="Google" id="ProtNLM"/>
    </source>
</evidence>
<dbReference type="AlphaFoldDB" id="A0AAD9TMC8"/>
<dbReference type="InterPro" id="IPR055414">
    <property type="entry name" value="LRR_R13L4/SHOC2-like"/>
</dbReference>
<evidence type="ECO:0000259" key="6">
    <source>
        <dbReference type="Pfam" id="PF23559"/>
    </source>
</evidence>
<dbReference type="EMBL" id="JANJYI010000008">
    <property type="protein sequence ID" value="KAK2638739.1"/>
    <property type="molecule type" value="Genomic_DNA"/>
</dbReference>
<dbReference type="PRINTS" id="PR00364">
    <property type="entry name" value="DISEASERSIST"/>
</dbReference>
<reference evidence="8" key="1">
    <citation type="journal article" date="2023" name="Plant J.">
        <title>Genome sequences and population genomics provide insights into the demographic history, inbreeding, and mutation load of two 'living fossil' tree species of Dipteronia.</title>
        <authorList>
            <person name="Feng Y."/>
            <person name="Comes H.P."/>
            <person name="Chen J."/>
            <person name="Zhu S."/>
            <person name="Lu R."/>
            <person name="Zhang X."/>
            <person name="Li P."/>
            <person name="Qiu J."/>
            <person name="Olsen K.M."/>
            <person name="Qiu Y."/>
        </authorList>
    </citation>
    <scope>NUCLEOTIDE SEQUENCE</scope>
    <source>
        <strain evidence="8">KIB01</strain>
    </source>
</reference>
<name>A0AAD9TMC8_9ROSI</name>
<keyword evidence="2" id="KW-0547">Nucleotide-binding</keyword>
<dbReference type="InterPro" id="IPR027417">
    <property type="entry name" value="P-loop_NTPase"/>
</dbReference>
<comment type="caution">
    <text evidence="8">The sequence shown here is derived from an EMBL/GenBank/DDBJ whole genome shotgun (WGS) entry which is preliminary data.</text>
</comment>
<dbReference type="InterPro" id="IPR041118">
    <property type="entry name" value="Rx_N"/>
</dbReference>
<gene>
    <name evidence="8" type="ORF">Ddye_026534</name>
</gene>
<dbReference type="InterPro" id="IPR058922">
    <property type="entry name" value="WHD_DRP"/>
</dbReference>
<evidence type="ECO:0000259" key="7">
    <source>
        <dbReference type="Pfam" id="PF23598"/>
    </source>
</evidence>
<dbReference type="Gene3D" id="3.40.50.300">
    <property type="entry name" value="P-loop containing nucleotide triphosphate hydrolases"/>
    <property type="match status" value="1"/>
</dbReference>
<evidence type="ECO:0000256" key="3">
    <source>
        <dbReference type="ARBA" id="ARBA00022821"/>
    </source>
</evidence>
<dbReference type="SUPFAM" id="SSF52058">
    <property type="entry name" value="L domain-like"/>
    <property type="match status" value="1"/>
</dbReference>
<organism evidence="8 9">
    <name type="scientific">Dipteronia dyeriana</name>
    <dbReference type="NCBI Taxonomy" id="168575"/>
    <lineage>
        <taxon>Eukaryota</taxon>
        <taxon>Viridiplantae</taxon>
        <taxon>Streptophyta</taxon>
        <taxon>Embryophyta</taxon>
        <taxon>Tracheophyta</taxon>
        <taxon>Spermatophyta</taxon>
        <taxon>Magnoliopsida</taxon>
        <taxon>eudicotyledons</taxon>
        <taxon>Gunneridae</taxon>
        <taxon>Pentapetalae</taxon>
        <taxon>rosids</taxon>
        <taxon>malvids</taxon>
        <taxon>Sapindales</taxon>
        <taxon>Sapindaceae</taxon>
        <taxon>Hippocastanoideae</taxon>
        <taxon>Acereae</taxon>
        <taxon>Dipteronia</taxon>
    </lineage>
</organism>
<protein>
    <recommendedName>
        <fullName evidence="10">Disease resistance protein RPM1-like</fullName>
    </recommendedName>
</protein>
<dbReference type="Pfam" id="PF23598">
    <property type="entry name" value="LRR_14"/>
    <property type="match status" value="1"/>
</dbReference>
<dbReference type="InterPro" id="IPR042197">
    <property type="entry name" value="Apaf_helical"/>
</dbReference>
<dbReference type="GO" id="GO:0043531">
    <property type="term" value="F:ADP binding"/>
    <property type="evidence" value="ECO:0007669"/>
    <property type="project" value="InterPro"/>
</dbReference>
<dbReference type="Pfam" id="PF23559">
    <property type="entry name" value="WHD_DRP"/>
    <property type="match status" value="1"/>
</dbReference>
<sequence length="919" mass="106208">MADIAVSAALVLVEEVFSFLERESNLQKDVRDDFQKMKDWLSTVQACLQHMDGKEDVKILQKDRVRQVRDLAYEIEDVLDEFKIHVTRKFHRYRLSNCAESVAYHFKHWGALHEMSSEVQRINGRMNDIIGMDRLRNIISSEEGTSSGARVELDHVTPKEDDMVGFEGHKETLIHHLVGGSGSRSRLKTIWVVGPGGSGKTILVKNVYESKKILKQYDCHAWIHVSRCCKINEVLQSMLKQLCKGMEESNLPNEDVRAKVRNHLQRRRYLIVLDDVWSKDVWECIVNALPQGSGGSKIIATSRNHNVANSCVESSDYYILELKGLDWKKAWHLFCKKAFPSNEGFCPRELLQWSQKIVKKCEGLPLAIAAVGSLLSKKRQNPNEWKKLHDSLDSEIGSDYNLAIISRILLPSYKDLPNNLKNCFLCFSIFPEDYSIERGRLIRLWIAEGFIKKREGNTLEDDAEDYLSELIGRNLVEVSKWDFDGRVSSCRVQNLIREFVILKSKEENFVKVLAESNLGIPTDYKIRRLSIHHLNTRWPNTSGLSCVRSLFIFEFDNSFHSRIRKLLHDFKLVRSLDLQGAPLAEFPKEIVKLTLLRYLSLRGTKIAVVPKSIKKLAYLETLDLKHTCVTKLPFEIYGLKFLKHLLVYHYNVKKYVTFDSAQGVEVPEGVQRLSAIQKLSLIQVNRNQKIVVELKFLVELRKLGLIGLKREDGRELCASIQKMQNLSTLDVRSSHKEEYLELDDMDSPPILLQRLYLKGRLRKFPAWVSSLDSLVRIGLKWSKLETNPLEALQALPNLAELEMVDACTWNVLDFKADTFKELKFLHLEQIDKLNMVIVEEKAMPKLQKLTICKCEKMEMLPLGISNLTRLQELLVYDMHKNFVDRLQKNSEDRCMIDHIPVIHSFTLEINQFWSLQKFS</sequence>
<dbReference type="InterPro" id="IPR036388">
    <property type="entry name" value="WH-like_DNA-bd_sf"/>
</dbReference>
<dbReference type="Proteomes" id="UP001280121">
    <property type="component" value="Unassembled WGS sequence"/>
</dbReference>
<feature type="domain" description="Disease resistance R13L4/SHOC-2-like LRR" evidence="7">
    <location>
        <begin position="547"/>
        <end position="876"/>
    </location>
</feature>
<dbReference type="Gene3D" id="3.80.10.10">
    <property type="entry name" value="Ribonuclease Inhibitor"/>
    <property type="match status" value="1"/>
</dbReference>
<dbReference type="Gene3D" id="1.20.5.4130">
    <property type="match status" value="1"/>
</dbReference>
<evidence type="ECO:0000259" key="4">
    <source>
        <dbReference type="Pfam" id="PF00931"/>
    </source>
</evidence>
<feature type="domain" description="Disease resistance protein winged helix" evidence="6">
    <location>
        <begin position="429"/>
        <end position="500"/>
    </location>
</feature>
<evidence type="ECO:0000313" key="9">
    <source>
        <dbReference type="Proteomes" id="UP001280121"/>
    </source>
</evidence>
<feature type="domain" description="Disease resistance N-terminal" evidence="5">
    <location>
        <begin position="11"/>
        <end position="90"/>
    </location>
</feature>
<dbReference type="PANTHER" id="PTHR23155">
    <property type="entry name" value="DISEASE RESISTANCE PROTEIN RP"/>
    <property type="match status" value="1"/>
</dbReference>
<keyword evidence="9" id="KW-1185">Reference proteome</keyword>
<proteinExistence type="predicted"/>
<dbReference type="Gene3D" id="1.10.10.10">
    <property type="entry name" value="Winged helix-like DNA-binding domain superfamily/Winged helix DNA-binding domain"/>
    <property type="match status" value="1"/>
</dbReference>
<dbReference type="PANTHER" id="PTHR23155:SF1205">
    <property type="entry name" value="DISEASE RESISTANCE PROTEIN RPM1"/>
    <property type="match status" value="1"/>
</dbReference>
<evidence type="ECO:0000259" key="5">
    <source>
        <dbReference type="Pfam" id="PF18052"/>
    </source>
</evidence>